<dbReference type="SUPFAM" id="SSF53927">
    <property type="entry name" value="Cytidine deaminase-like"/>
    <property type="match status" value="1"/>
</dbReference>
<evidence type="ECO:0000313" key="5">
    <source>
        <dbReference type="Proteomes" id="UP000435323"/>
    </source>
</evidence>
<dbReference type="InterPro" id="IPR015517">
    <property type="entry name" value="dCMP_deaminase-rel"/>
</dbReference>
<name>A0A6N3ZAJ3_ALIFS</name>
<dbReference type="Proteomes" id="UP000435323">
    <property type="component" value="Unassembled WGS sequence"/>
</dbReference>
<dbReference type="GO" id="GO:0004132">
    <property type="term" value="F:dCMP deaminase activity"/>
    <property type="evidence" value="ECO:0007669"/>
    <property type="project" value="TreeGrafter"/>
</dbReference>
<dbReference type="AlphaFoldDB" id="A0A6N3ZAJ3"/>
<evidence type="ECO:0000256" key="2">
    <source>
        <dbReference type="SAM" id="Coils"/>
    </source>
</evidence>
<dbReference type="GO" id="GO:0005737">
    <property type="term" value="C:cytoplasm"/>
    <property type="evidence" value="ECO:0007669"/>
    <property type="project" value="TreeGrafter"/>
</dbReference>
<evidence type="ECO:0000313" key="4">
    <source>
        <dbReference type="EMBL" id="MUK46943.1"/>
    </source>
</evidence>
<dbReference type="PANTHER" id="PTHR11086:SF18">
    <property type="entry name" value="DEOXYCYTIDYLATE DEAMINASE"/>
    <property type="match status" value="1"/>
</dbReference>
<evidence type="ECO:0000259" key="3">
    <source>
        <dbReference type="PROSITE" id="PS51747"/>
    </source>
</evidence>
<dbReference type="PANTHER" id="PTHR11086">
    <property type="entry name" value="DEOXYCYTIDYLATE DEAMINASE-RELATED"/>
    <property type="match status" value="1"/>
</dbReference>
<sequence>MYMTGLDTIYKERRKFIIIGLTGRTGSGCSTVGELLSKHSFSEFNPPKPKSNNFINDEERKYRIVYGFLKKQWCNFYHIKMSDVVSTFILDLSFEDFDKLYKSILTNPIGKNNPELDKKLKQCYEAYNAKRESSRLYAEENENNPYNSETYNFYFNLLPEFTNKLKKILNKMEIGSYTRLYQKAGNNIRKSGTANCNSYDSNKIYLFSQRVNKLIKILRNKSKTSHENVCVVLDAIRNPYEAFFFRERYSAFYLMSISTENETRINRLLSQPRISNDDIKEIDSQENPDSLKGEDRFWSLDLQRCIEISDIHLYNPDEKGKYREIKYQLVKYLSLIMHPGIITPSQDERCMQIAFNAKLNSGCLSRQVGAVVTDENCSIKSVGWNNVAQGQTPCNLRRVTDLLSNEDDPAFSLYEKNNHPFRKRLGKIYSFSHNSNNNFNGKPISYCFKDIKNSIDGDKNQVHTRALHAEENAFLQISKYGGVSINNGYLFTTASPCELCAKKAYQLNINTIIFIDPYPGVANDHILNCGINTPNLKLFTGAIGRAYQQLFEPILPYKDELEIGMGLNIPNQKKLLIQKNEKLEQNNKKLEKKIKKLEKKLSQMSNL</sequence>
<evidence type="ECO:0000256" key="1">
    <source>
        <dbReference type="ARBA" id="ARBA00022801"/>
    </source>
</evidence>
<keyword evidence="1" id="KW-0378">Hydrolase</keyword>
<dbReference type="Gene3D" id="3.40.50.300">
    <property type="entry name" value="P-loop containing nucleotide triphosphate hydrolases"/>
    <property type="match status" value="1"/>
</dbReference>
<accession>A0A6N3ZAJ3</accession>
<protein>
    <recommendedName>
        <fullName evidence="3">CMP/dCMP-type deaminase domain-containing protein</fullName>
    </recommendedName>
</protein>
<dbReference type="InterPro" id="IPR002125">
    <property type="entry name" value="CMP_dCMP_dom"/>
</dbReference>
<gene>
    <name evidence="4" type="ORF">GNP77_16390</name>
</gene>
<reference evidence="4 5" key="1">
    <citation type="submission" date="2019-11" db="EMBL/GenBank/DDBJ databases">
        <title>Using colonization assays and comparative genomics to discover symbiosis behaviors and factors in Vibrio fischeri.</title>
        <authorList>
            <person name="Bongrand C."/>
            <person name="Moriano-Gutierrez S."/>
            <person name="Arevalo P."/>
            <person name="Mcfall-Ngai M."/>
            <person name="Visick K."/>
            <person name="Polz M.F."/>
            <person name="Ruby E.G."/>
        </authorList>
    </citation>
    <scope>NUCLEOTIDE SEQUENCE [LARGE SCALE GENOMIC DNA]</scope>
    <source>
        <strain evidence="5">emors.3.2</strain>
    </source>
</reference>
<proteinExistence type="predicted"/>
<dbReference type="EMBL" id="WOBO01000020">
    <property type="protein sequence ID" value="MUK46943.1"/>
    <property type="molecule type" value="Genomic_DNA"/>
</dbReference>
<comment type="caution">
    <text evidence="4">The sequence shown here is derived from an EMBL/GenBank/DDBJ whole genome shotgun (WGS) entry which is preliminary data.</text>
</comment>
<feature type="domain" description="CMP/dCMP-type deaminase" evidence="3">
    <location>
        <begin position="345"/>
        <end position="554"/>
    </location>
</feature>
<feature type="coiled-coil region" evidence="2">
    <location>
        <begin position="573"/>
        <end position="607"/>
    </location>
</feature>
<dbReference type="Gene3D" id="3.40.140.10">
    <property type="entry name" value="Cytidine Deaminase, domain 2"/>
    <property type="match status" value="1"/>
</dbReference>
<dbReference type="Pfam" id="PF00383">
    <property type="entry name" value="dCMP_cyt_deam_1"/>
    <property type="match status" value="1"/>
</dbReference>
<dbReference type="PROSITE" id="PS51747">
    <property type="entry name" value="CYT_DCMP_DEAMINASES_2"/>
    <property type="match status" value="1"/>
</dbReference>
<dbReference type="InterPro" id="IPR016193">
    <property type="entry name" value="Cytidine_deaminase-like"/>
</dbReference>
<dbReference type="InterPro" id="IPR027417">
    <property type="entry name" value="P-loop_NTPase"/>
</dbReference>
<organism evidence="4 5">
    <name type="scientific">Aliivibrio fischeri</name>
    <name type="common">Vibrio fischeri</name>
    <dbReference type="NCBI Taxonomy" id="668"/>
    <lineage>
        <taxon>Bacteria</taxon>
        <taxon>Pseudomonadati</taxon>
        <taxon>Pseudomonadota</taxon>
        <taxon>Gammaproteobacteria</taxon>
        <taxon>Vibrionales</taxon>
        <taxon>Vibrionaceae</taxon>
        <taxon>Aliivibrio</taxon>
    </lineage>
</organism>
<keyword evidence="2" id="KW-0175">Coiled coil</keyword>